<feature type="domain" description="Gfo/Idh/MocA-like oxidoreductase N-terminal" evidence="3">
    <location>
        <begin position="3"/>
        <end position="120"/>
    </location>
</feature>
<dbReference type="AlphaFoldDB" id="A0A7Y9KKA9"/>
<evidence type="ECO:0000313" key="6">
    <source>
        <dbReference type="Proteomes" id="UP000576969"/>
    </source>
</evidence>
<dbReference type="InterPro" id="IPR055170">
    <property type="entry name" value="GFO_IDH_MocA-like_dom"/>
</dbReference>
<dbReference type="Proteomes" id="UP000576969">
    <property type="component" value="Unassembled WGS sequence"/>
</dbReference>
<feature type="domain" description="GFO/IDH/MocA-like oxidoreductase" evidence="4">
    <location>
        <begin position="130"/>
        <end position="250"/>
    </location>
</feature>
<dbReference type="SUPFAM" id="SSF55347">
    <property type="entry name" value="Glyceraldehyde-3-phosphate dehydrogenase-like, C-terminal domain"/>
    <property type="match status" value="1"/>
</dbReference>
<dbReference type="InterPro" id="IPR000683">
    <property type="entry name" value="Gfo/Idh/MocA-like_OxRdtase_N"/>
</dbReference>
<dbReference type="PANTHER" id="PTHR43818:SF11">
    <property type="entry name" value="BCDNA.GH03377"/>
    <property type="match status" value="1"/>
</dbReference>
<dbReference type="Pfam" id="PF01408">
    <property type="entry name" value="GFO_IDH_MocA"/>
    <property type="match status" value="1"/>
</dbReference>
<keyword evidence="2" id="KW-0520">NAD</keyword>
<name>A0A7Y9KKA9_9MICO</name>
<sequence>MTMRFGVVGCGGAGADFADAVVDLPGGRIEAMYDPDPARLRAYSARVAGRPATSVAEVVEDPLVEAVYIATPHHELAPVAVSALEAGKHVLVEKPAALSTAELEALDAAARRAGRTVGVMYVLRHDPAVLAARNLVADGALGEVRQARIQTVIDKPDDYWVAWRADRATAGGGVLLMNSAHQLDMVRFITGLEYASVVAEVSPSEGVEHWAGAVYRMTGGAIVTLTASARSSGARLQERVELEGENGRLELGGARDFVDVHLRSPHAALPAGKWTRLEVGRRSLYRAAVADFVEAVPRDRSPAASTAEARAALAAVTGAYAAAENGVRIALA</sequence>
<evidence type="ECO:0000256" key="2">
    <source>
        <dbReference type="ARBA" id="ARBA00023027"/>
    </source>
</evidence>
<gene>
    <name evidence="5" type="ORF">BJ991_001056</name>
</gene>
<reference evidence="5 6" key="1">
    <citation type="submission" date="2020-07" db="EMBL/GenBank/DDBJ databases">
        <title>Sequencing the genomes of 1000 actinobacteria strains.</title>
        <authorList>
            <person name="Klenk H.-P."/>
        </authorList>
    </citation>
    <scope>NUCLEOTIDE SEQUENCE [LARGE SCALE GENOMIC DNA]</scope>
    <source>
        <strain evidence="5 6">DSM 24662</strain>
    </source>
</reference>
<dbReference type="GO" id="GO:0016491">
    <property type="term" value="F:oxidoreductase activity"/>
    <property type="evidence" value="ECO:0007669"/>
    <property type="project" value="UniProtKB-KW"/>
</dbReference>
<evidence type="ECO:0000259" key="3">
    <source>
        <dbReference type="Pfam" id="PF01408"/>
    </source>
</evidence>
<comment type="caution">
    <text evidence="5">The sequence shown here is derived from an EMBL/GenBank/DDBJ whole genome shotgun (WGS) entry which is preliminary data.</text>
</comment>
<dbReference type="PANTHER" id="PTHR43818">
    <property type="entry name" value="BCDNA.GH03377"/>
    <property type="match status" value="1"/>
</dbReference>
<protein>
    <submittedName>
        <fullName evidence="5">Putative dehydrogenase</fullName>
    </submittedName>
</protein>
<dbReference type="Gene3D" id="3.40.50.720">
    <property type="entry name" value="NAD(P)-binding Rossmann-like Domain"/>
    <property type="match status" value="1"/>
</dbReference>
<dbReference type="Pfam" id="PF22725">
    <property type="entry name" value="GFO_IDH_MocA_C3"/>
    <property type="match status" value="1"/>
</dbReference>
<dbReference type="SUPFAM" id="SSF51735">
    <property type="entry name" value="NAD(P)-binding Rossmann-fold domains"/>
    <property type="match status" value="1"/>
</dbReference>
<dbReference type="Gene3D" id="3.30.360.10">
    <property type="entry name" value="Dihydrodipicolinate Reductase, domain 2"/>
    <property type="match status" value="1"/>
</dbReference>
<keyword evidence="1" id="KW-0560">Oxidoreductase</keyword>
<proteinExistence type="predicted"/>
<keyword evidence="6" id="KW-1185">Reference proteome</keyword>
<accession>A0A7Y9KKA9</accession>
<evidence type="ECO:0000259" key="4">
    <source>
        <dbReference type="Pfam" id="PF22725"/>
    </source>
</evidence>
<organism evidence="5 6">
    <name type="scientific">Microbacterium immunditiarum</name>
    <dbReference type="NCBI Taxonomy" id="337480"/>
    <lineage>
        <taxon>Bacteria</taxon>
        <taxon>Bacillati</taxon>
        <taxon>Actinomycetota</taxon>
        <taxon>Actinomycetes</taxon>
        <taxon>Micrococcales</taxon>
        <taxon>Microbacteriaceae</taxon>
        <taxon>Microbacterium</taxon>
    </lineage>
</organism>
<dbReference type="EMBL" id="JACCBV010000001">
    <property type="protein sequence ID" value="NYE19028.1"/>
    <property type="molecule type" value="Genomic_DNA"/>
</dbReference>
<dbReference type="GO" id="GO:0000166">
    <property type="term" value="F:nucleotide binding"/>
    <property type="evidence" value="ECO:0007669"/>
    <property type="project" value="InterPro"/>
</dbReference>
<dbReference type="InterPro" id="IPR036291">
    <property type="entry name" value="NAD(P)-bd_dom_sf"/>
</dbReference>
<evidence type="ECO:0000313" key="5">
    <source>
        <dbReference type="EMBL" id="NYE19028.1"/>
    </source>
</evidence>
<evidence type="ECO:0000256" key="1">
    <source>
        <dbReference type="ARBA" id="ARBA00023002"/>
    </source>
</evidence>
<dbReference type="InterPro" id="IPR050463">
    <property type="entry name" value="Gfo/Idh/MocA_oxidrdct_glycsds"/>
</dbReference>